<gene>
    <name evidence="6" type="ORF">WJX81_000294</name>
</gene>
<evidence type="ECO:0000313" key="7">
    <source>
        <dbReference type="Proteomes" id="UP001445335"/>
    </source>
</evidence>
<dbReference type="GO" id="GO:0005737">
    <property type="term" value="C:cytoplasm"/>
    <property type="evidence" value="ECO:0007669"/>
    <property type="project" value="TreeGrafter"/>
</dbReference>
<evidence type="ECO:0000259" key="5">
    <source>
        <dbReference type="Pfam" id="PF07992"/>
    </source>
</evidence>
<name>A0AAW1QL33_9CHLO</name>
<protein>
    <recommendedName>
        <fullName evidence="5">FAD/NAD(P)-binding domain-containing protein</fullName>
    </recommendedName>
</protein>
<dbReference type="PANTHER" id="PTHR43735">
    <property type="entry name" value="APOPTOSIS-INDUCING FACTOR 1"/>
    <property type="match status" value="1"/>
</dbReference>
<evidence type="ECO:0000256" key="3">
    <source>
        <dbReference type="ARBA" id="ARBA00022827"/>
    </source>
</evidence>
<proteinExistence type="inferred from homology"/>
<dbReference type="Proteomes" id="UP001445335">
    <property type="component" value="Unassembled WGS sequence"/>
</dbReference>
<evidence type="ECO:0000256" key="1">
    <source>
        <dbReference type="ARBA" id="ARBA00006442"/>
    </source>
</evidence>
<dbReference type="InterPro" id="IPR023753">
    <property type="entry name" value="FAD/NAD-binding_dom"/>
</dbReference>
<comment type="caution">
    <text evidence="6">The sequence shown here is derived from an EMBL/GenBank/DDBJ whole genome shotgun (WGS) entry which is preliminary data.</text>
</comment>
<dbReference type="GO" id="GO:0050660">
    <property type="term" value="F:flavin adenine dinucleotide binding"/>
    <property type="evidence" value="ECO:0007669"/>
    <property type="project" value="TreeGrafter"/>
</dbReference>
<accession>A0AAW1QL33</accession>
<dbReference type="Pfam" id="PF07992">
    <property type="entry name" value="Pyr_redox_2"/>
    <property type="match status" value="1"/>
</dbReference>
<sequence length="241" mass="25975">MRCLVEPAHAAQTVQEQPARACIDAVIDVLPSDTTSGCKGTLQLQSGKRLGFDYCILCCGSDYAMPIKAAQSMQASVRERQLDYQRSHSNLAAARSILVVGAGDVGVELAAEIVGKWPSGKLVSVVTSQSRGERTAFAAELSAGLAARNVMRLASGQPLLRFPEDACHGARRLPKIAAVSLYKSDGVLQFNRLVLCGFPAVVTKWLVEYLQVRAARGSWLHTIAWDCFEAVGVWLGAHLFC</sequence>
<dbReference type="AlphaFoldDB" id="A0AAW1QL33"/>
<keyword evidence="4" id="KW-0560">Oxidoreductase</keyword>
<comment type="similarity">
    <text evidence="1">Belongs to the FAD-dependent oxidoreductase family.</text>
</comment>
<dbReference type="InterPro" id="IPR036188">
    <property type="entry name" value="FAD/NAD-bd_sf"/>
</dbReference>
<evidence type="ECO:0000256" key="4">
    <source>
        <dbReference type="ARBA" id="ARBA00023002"/>
    </source>
</evidence>
<dbReference type="GO" id="GO:0004174">
    <property type="term" value="F:electron-transferring-flavoprotein dehydrogenase activity"/>
    <property type="evidence" value="ECO:0007669"/>
    <property type="project" value="TreeGrafter"/>
</dbReference>
<dbReference type="EMBL" id="JALJOU010000090">
    <property type="protein sequence ID" value="KAK9822189.1"/>
    <property type="molecule type" value="Genomic_DNA"/>
</dbReference>
<evidence type="ECO:0000256" key="2">
    <source>
        <dbReference type="ARBA" id="ARBA00022630"/>
    </source>
</evidence>
<dbReference type="SUPFAM" id="SSF51905">
    <property type="entry name" value="FAD/NAD(P)-binding domain"/>
    <property type="match status" value="1"/>
</dbReference>
<keyword evidence="2" id="KW-0285">Flavoprotein</keyword>
<feature type="domain" description="FAD/NAD(P)-binding" evidence="5">
    <location>
        <begin position="42"/>
        <end position="143"/>
    </location>
</feature>
<reference evidence="6 7" key="1">
    <citation type="journal article" date="2024" name="Nat. Commun.">
        <title>Phylogenomics reveals the evolutionary origins of lichenization in chlorophyte algae.</title>
        <authorList>
            <person name="Puginier C."/>
            <person name="Libourel C."/>
            <person name="Otte J."/>
            <person name="Skaloud P."/>
            <person name="Haon M."/>
            <person name="Grisel S."/>
            <person name="Petersen M."/>
            <person name="Berrin J.G."/>
            <person name="Delaux P.M."/>
            <person name="Dal Grande F."/>
            <person name="Keller J."/>
        </authorList>
    </citation>
    <scope>NUCLEOTIDE SEQUENCE [LARGE SCALE GENOMIC DNA]</scope>
    <source>
        <strain evidence="6 7">SAG 245.80</strain>
    </source>
</reference>
<keyword evidence="7" id="KW-1185">Reference proteome</keyword>
<dbReference type="PANTHER" id="PTHR43735:SF3">
    <property type="entry name" value="FERROPTOSIS SUPPRESSOR PROTEIN 1"/>
    <property type="match status" value="1"/>
</dbReference>
<evidence type="ECO:0000313" key="6">
    <source>
        <dbReference type="EMBL" id="KAK9822189.1"/>
    </source>
</evidence>
<dbReference type="Gene3D" id="3.50.50.60">
    <property type="entry name" value="FAD/NAD(P)-binding domain"/>
    <property type="match status" value="2"/>
</dbReference>
<organism evidence="6 7">
    <name type="scientific">Elliptochloris bilobata</name>
    <dbReference type="NCBI Taxonomy" id="381761"/>
    <lineage>
        <taxon>Eukaryota</taxon>
        <taxon>Viridiplantae</taxon>
        <taxon>Chlorophyta</taxon>
        <taxon>core chlorophytes</taxon>
        <taxon>Trebouxiophyceae</taxon>
        <taxon>Trebouxiophyceae incertae sedis</taxon>
        <taxon>Elliptochloris clade</taxon>
        <taxon>Elliptochloris</taxon>
    </lineage>
</organism>
<keyword evidence="3" id="KW-0274">FAD</keyword>